<accession>A0AAJ0ET83</accession>
<keyword evidence="3" id="KW-1185">Reference proteome</keyword>
<dbReference type="EMBL" id="JAHMHR010000024">
    <property type="protein sequence ID" value="KAK1674752.1"/>
    <property type="molecule type" value="Genomic_DNA"/>
</dbReference>
<sequence>MTLSAANSSVCVSPEASRTQQRFHRRHSHAAYGQTNPLLLGVSKRLDCLLVLSGNLGILISLRKLELGAISTHRVRHSHLQACSRLSPHLSASPVNQPPSEAHPRLIPTPSDCPFQEAGFKHRRVPARKLGSIFTQGRKHMIPVRPLASSFKSYRLGLSKYIAGILEVKGSLGKHGQIHSVFEELGSFPLDRRPLNAGSNN</sequence>
<evidence type="ECO:0000256" key="1">
    <source>
        <dbReference type="SAM" id="MobiDB-lite"/>
    </source>
</evidence>
<protein>
    <submittedName>
        <fullName evidence="2">Uncharacterized protein</fullName>
    </submittedName>
</protein>
<gene>
    <name evidence="2" type="ORF">BDP55DRAFT_171223</name>
</gene>
<evidence type="ECO:0000313" key="3">
    <source>
        <dbReference type="Proteomes" id="UP001224890"/>
    </source>
</evidence>
<feature type="region of interest" description="Disordered" evidence="1">
    <location>
        <begin position="1"/>
        <end position="20"/>
    </location>
</feature>
<reference evidence="2" key="1">
    <citation type="submission" date="2021-06" db="EMBL/GenBank/DDBJ databases">
        <title>Comparative genomics, transcriptomics and evolutionary studies reveal genomic signatures of adaptation to plant cell wall in hemibiotrophic fungi.</title>
        <authorList>
            <consortium name="DOE Joint Genome Institute"/>
            <person name="Baroncelli R."/>
            <person name="Diaz J.F."/>
            <person name="Benocci T."/>
            <person name="Peng M."/>
            <person name="Battaglia E."/>
            <person name="Haridas S."/>
            <person name="Andreopoulos W."/>
            <person name="Labutti K."/>
            <person name="Pangilinan J."/>
            <person name="Floch G.L."/>
            <person name="Makela M.R."/>
            <person name="Henrissat B."/>
            <person name="Grigoriev I.V."/>
            <person name="Crouch J.A."/>
            <person name="De Vries R.P."/>
            <person name="Sukno S.A."/>
            <person name="Thon M.R."/>
        </authorList>
    </citation>
    <scope>NUCLEOTIDE SEQUENCE</scope>
    <source>
        <strain evidence="2">CBS 193.32</strain>
    </source>
</reference>
<proteinExistence type="predicted"/>
<dbReference type="RefSeq" id="XP_060428755.1">
    <property type="nucleotide sequence ID" value="XM_060565755.1"/>
</dbReference>
<name>A0AAJ0ET83_9PEZI</name>
<dbReference type="GeneID" id="85450281"/>
<evidence type="ECO:0000313" key="2">
    <source>
        <dbReference type="EMBL" id="KAK1674752.1"/>
    </source>
</evidence>
<dbReference type="AlphaFoldDB" id="A0AAJ0ET83"/>
<comment type="caution">
    <text evidence="2">The sequence shown here is derived from an EMBL/GenBank/DDBJ whole genome shotgun (WGS) entry which is preliminary data.</text>
</comment>
<dbReference type="Proteomes" id="UP001224890">
    <property type="component" value="Unassembled WGS sequence"/>
</dbReference>
<organism evidence="2 3">
    <name type="scientific">Colletotrichum godetiae</name>
    <dbReference type="NCBI Taxonomy" id="1209918"/>
    <lineage>
        <taxon>Eukaryota</taxon>
        <taxon>Fungi</taxon>
        <taxon>Dikarya</taxon>
        <taxon>Ascomycota</taxon>
        <taxon>Pezizomycotina</taxon>
        <taxon>Sordariomycetes</taxon>
        <taxon>Hypocreomycetidae</taxon>
        <taxon>Glomerellales</taxon>
        <taxon>Glomerellaceae</taxon>
        <taxon>Colletotrichum</taxon>
        <taxon>Colletotrichum acutatum species complex</taxon>
    </lineage>
</organism>